<evidence type="ECO:0000313" key="2">
    <source>
        <dbReference type="Proteomes" id="UP000617951"/>
    </source>
</evidence>
<organism evidence="1 2">
    <name type="scientific">Guopingia tenuis</name>
    <dbReference type="NCBI Taxonomy" id="2763656"/>
    <lineage>
        <taxon>Bacteria</taxon>
        <taxon>Bacillati</taxon>
        <taxon>Bacillota</taxon>
        <taxon>Clostridia</taxon>
        <taxon>Christensenellales</taxon>
        <taxon>Christensenellaceae</taxon>
        <taxon>Guopingia</taxon>
    </lineage>
</organism>
<dbReference type="Proteomes" id="UP000617951">
    <property type="component" value="Unassembled WGS sequence"/>
</dbReference>
<dbReference type="EMBL" id="JACRSS010000001">
    <property type="protein sequence ID" value="MBC8538140.1"/>
    <property type="molecule type" value="Genomic_DNA"/>
</dbReference>
<reference evidence="1" key="1">
    <citation type="submission" date="2020-08" db="EMBL/GenBank/DDBJ databases">
        <title>Genome public.</title>
        <authorList>
            <person name="Liu C."/>
            <person name="Sun Q."/>
        </authorList>
    </citation>
    <scope>NUCLEOTIDE SEQUENCE</scope>
    <source>
        <strain evidence="1">NSJ-63</strain>
    </source>
</reference>
<accession>A0A926DJB2</accession>
<evidence type="ECO:0000313" key="1">
    <source>
        <dbReference type="EMBL" id="MBC8538140.1"/>
    </source>
</evidence>
<keyword evidence="2" id="KW-1185">Reference proteome</keyword>
<protein>
    <submittedName>
        <fullName evidence="1">Uncharacterized protein</fullName>
    </submittedName>
</protein>
<gene>
    <name evidence="1" type="ORF">H8693_04230</name>
</gene>
<sequence length="60" mass="6696">MANHPFHDPVMESTSRLLFYVGDAGSLMENYPGIFTQAYLDSVKQELLARNLPVETPPVS</sequence>
<comment type="caution">
    <text evidence="1">The sequence shown here is derived from an EMBL/GenBank/DDBJ whole genome shotgun (WGS) entry which is preliminary data.</text>
</comment>
<name>A0A926DJB2_9FIRM</name>
<dbReference type="AlphaFoldDB" id="A0A926DJB2"/>
<proteinExistence type="predicted"/>
<dbReference type="RefSeq" id="WP_249279917.1">
    <property type="nucleotide sequence ID" value="NZ_JACRSS010000001.1"/>
</dbReference>